<dbReference type="EMBL" id="CASHTH010001466">
    <property type="protein sequence ID" value="CAI8015670.1"/>
    <property type="molecule type" value="Genomic_DNA"/>
</dbReference>
<evidence type="ECO:0000313" key="2">
    <source>
        <dbReference type="Proteomes" id="UP001174909"/>
    </source>
</evidence>
<dbReference type="Proteomes" id="UP001174909">
    <property type="component" value="Unassembled WGS sequence"/>
</dbReference>
<organism evidence="1 2">
    <name type="scientific">Geodia barretti</name>
    <name type="common">Barrett's horny sponge</name>
    <dbReference type="NCBI Taxonomy" id="519541"/>
    <lineage>
        <taxon>Eukaryota</taxon>
        <taxon>Metazoa</taxon>
        <taxon>Porifera</taxon>
        <taxon>Demospongiae</taxon>
        <taxon>Heteroscleromorpha</taxon>
        <taxon>Tetractinellida</taxon>
        <taxon>Astrophorina</taxon>
        <taxon>Geodiidae</taxon>
        <taxon>Geodia</taxon>
    </lineage>
</organism>
<reference evidence="1" key="1">
    <citation type="submission" date="2023-03" db="EMBL/GenBank/DDBJ databases">
        <authorList>
            <person name="Steffen K."/>
            <person name="Cardenas P."/>
        </authorList>
    </citation>
    <scope>NUCLEOTIDE SEQUENCE</scope>
</reference>
<evidence type="ECO:0000313" key="1">
    <source>
        <dbReference type="EMBL" id="CAI8015670.1"/>
    </source>
</evidence>
<gene>
    <name evidence="1" type="ORF">GBAR_LOCUS9662</name>
</gene>
<accession>A0AA35WIJ7</accession>
<dbReference type="AlphaFoldDB" id="A0AA35WIJ7"/>
<sequence>MSEEAIRRIEEDVMVVQVQDFNEYPEQVTERPQIVEVASPNQELICPRCETQLRINYDEPQCLQCGYVDYAYIPPNAHRRKRSLMSTGTRYVLRYNGTFGKLADTLTHVQLRRFRNRAIYLVSCPFCHKEMTQSSLSGKRREVREERYKCDDGHRISLIPSKNGSLGWKVAIIPLCTGLPAVQWYTPPLPAVSALIAQFAAKMAGYDQNR</sequence>
<keyword evidence="2" id="KW-1185">Reference proteome</keyword>
<comment type="caution">
    <text evidence="1">The sequence shown here is derived from an EMBL/GenBank/DDBJ whole genome shotgun (WGS) entry which is preliminary data.</text>
</comment>
<proteinExistence type="predicted"/>
<name>A0AA35WIJ7_GEOBA</name>
<protein>
    <submittedName>
        <fullName evidence="1">Uncharacterized protein</fullName>
    </submittedName>
</protein>